<accession>A0A8J4M3A5</accession>
<keyword evidence="3" id="KW-1185">Reference proteome</keyword>
<dbReference type="InterPro" id="IPR013785">
    <property type="entry name" value="Aldolase_TIM"/>
</dbReference>
<dbReference type="Gene3D" id="3.20.20.70">
    <property type="entry name" value="Aldolase class I"/>
    <property type="match status" value="1"/>
</dbReference>
<dbReference type="PANTHER" id="PTHR48413:SF1">
    <property type="entry name" value="PROTEIN HEAT-STRESS-ASSOCIATED 32"/>
    <property type="match status" value="1"/>
</dbReference>
<dbReference type="Pfam" id="PF02679">
    <property type="entry name" value="ComA"/>
    <property type="match status" value="1"/>
</dbReference>
<dbReference type="InterPro" id="IPR003830">
    <property type="entry name" value="ComA_synth"/>
</dbReference>
<protein>
    <submittedName>
        <fullName evidence="2">Phosphosulfolactate synthase</fullName>
    </submittedName>
</protein>
<organism evidence="2 3">
    <name type="scientific">Xylanibacillus composti</name>
    <dbReference type="NCBI Taxonomy" id="1572762"/>
    <lineage>
        <taxon>Bacteria</taxon>
        <taxon>Bacillati</taxon>
        <taxon>Bacillota</taxon>
        <taxon>Bacilli</taxon>
        <taxon>Bacillales</taxon>
        <taxon>Paenibacillaceae</taxon>
        <taxon>Xylanibacillus</taxon>
    </lineage>
</organism>
<dbReference type="SUPFAM" id="SSF102110">
    <property type="entry name" value="(2r)-phospho-3-sulfolactate synthase ComA"/>
    <property type="match status" value="1"/>
</dbReference>
<sequence length="234" mass="25696">MVIDKGLGLSAFADLMETAGSFIDVVKLGFGTSALYPIEMIAKKIELAHQHQITIMPGGTFLEVAVAQKRVDPFFSVVAALGFSGLEVSDGTIELNREQRSTLIKQALKEGLTVFTEYGKKAWGSVIDQEGLLRTVYSDLECGAELVTVEGRESGRGAGLYDESGSCRDPELLQVVERLPDPYKLMWETPLKSQQVWMMQTLGRHVNLGNIAPEDILSVEALRRGLRSDTFVES</sequence>
<dbReference type="InterPro" id="IPR036112">
    <property type="entry name" value="ComA_synth_sf"/>
</dbReference>
<gene>
    <name evidence="2" type="ORF">XYCOK13_35190</name>
</gene>
<dbReference type="Proteomes" id="UP000677918">
    <property type="component" value="Unassembled WGS sequence"/>
</dbReference>
<comment type="caution">
    <text evidence="2">The sequence shown here is derived from an EMBL/GenBank/DDBJ whole genome shotgun (WGS) entry which is preliminary data.</text>
</comment>
<evidence type="ECO:0000313" key="2">
    <source>
        <dbReference type="EMBL" id="GIQ70695.1"/>
    </source>
</evidence>
<name>A0A8J4M3A5_9BACL</name>
<dbReference type="EMBL" id="BOVK01000055">
    <property type="protein sequence ID" value="GIQ70695.1"/>
    <property type="molecule type" value="Genomic_DNA"/>
</dbReference>
<reference evidence="2" key="1">
    <citation type="submission" date="2021-04" db="EMBL/GenBank/DDBJ databases">
        <title>Draft genome sequence of Xylanibacillus composti strain K13.</title>
        <authorList>
            <person name="Uke A."/>
            <person name="Chhe C."/>
            <person name="Baramee S."/>
            <person name="Kosugi A."/>
        </authorList>
    </citation>
    <scope>NUCLEOTIDE SEQUENCE</scope>
    <source>
        <strain evidence="2">K13</strain>
    </source>
</reference>
<comment type="similarity">
    <text evidence="1">Belongs to the phosphosulfolactate synthase family.</text>
</comment>
<dbReference type="AlphaFoldDB" id="A0A8J4M3A5"/>
<dbReference type="PANTHER" id="PTHR48413">
    <property type="match status" value="1"/>
</dbReference>
<evidence type="ECO:0000313" key="3">
    <source>
        <dbReference type="Proteomes" id="UP000677918"/>
    </source>
</evidence>
<evidence type="ECO:0000256" key="1">
    <source>
        <dbReference type="ARBA" id="ARBA00010424"/>
    </source>
</evidence>
<proteinExistence type="inferred from homology"/>